<dbReference type="PANTHER" id="PTHR45023:SF4">
    <property type="entry name" value="GLYCINE-RICH PROTEIN-RELATED"/>
    <property type="match status" value="1"/>
</dbReference>
<proteinExistence type="predicted"/>
<reference evidence="1 2" key="1">
    <citation type="submission" date="2022-01" db="EMBL/GenBank/DDBJ databases">
        <authorList>
            <person name="Xiong W."/>
            <person name="Schranz E."/>
        </authorList>
    </citation>
    <scope>NUCLEOTIDE SEQUENCE [LARGE SCALE GENOMIC DNA]</scope>
</reference>
<dbReference type="Proteomes" id="UP001157418">
    <property type="component" value="Unassembled WGS sequence"/>
</dbReference>
<organism evidence="1 2">
    <name type="scientific">Lactuca virosa</name>
    <dbReference type="NCBI Taxonomy" id="75947"/>
    <lineage>
        <taxon>Eukaryota</taxon>
        <taxon>Viridiplantae</taxon>
        <taxon>Streptophyta</taxon>
        <taxon>Embryophyta</taxon>
        <taxon>Tracheophyta</taxon>
        <taxon>Spermatophyta</taxon>
        <taxon>Magnoliopsida</taxon>
        <taxon>eudicotyledons</taxon>
        <taxon>Gunneridae</taxon>
        <taxon>Pentapetalae</taxon>
        <taxon>asterids</taxon>
        <taxon>campanulids</taxon>
        <taxon>Asterales</taxon>
        <taxon>Asteraceae</taxon>
        <taxon>Cichorioideae</taxon>
        <taxon>Cichorieae</taxon>
        <taxon>Lactucinae</taxon>
        <taxon>Lactuca</taxon>
    </lineage>
</organism>
<name>A0AAU9MUT0_9ASTR</name>
<comment type="caution">
    <text evidence="1">The sequence shown here is derived from an EMBL/GenBank/DDBJ whole genome shotgun (WGS) entry which is preliminary data.</text>
</comment>
<keyword evidence="2" id="KW-1185">Reference proteome</keyword>
<evidence type="ECO:0000313" key="1">
    <source>
        <dbReference type="EMBL" id="CAH1430282.1"/>
    </source>
</evidence>
<dbReference type="PANTHER" id="PTHR45023">
    <property type="match status" value="1"/>
</dbReference>
<dbReference type="AlphaFoldDB" id="A0AAU9MUT0"/>
<accession>A0AAU9MUT0</accession>
<gene>
    <name evidence="1" type="ORF">LVIROSA_LOCUS17075</name>
</gene>
<evidence type="ECO:0000313" key="2">
    <source>
        <dbReference type="Proteomes" id="UP001157418"/>
    </source>
</evidence>
<sequence length="245" mass="28812">MNLNFVLNLDDSQDYQNFQSYETSQFFANPNQFPITENVQTSQNTGKNPRGDKWDADEDIALMSAYCIVSENERRGKNQKKTSIWAQVKELYDANQAENPGKIGNRNIAQMKGRYKRLNESAGKWVGVYREAYRKRRSGMSMKDFENEAHKLYETSGSKFNDTIVFNEVMCKHRKWDLQLDHDATRSRPEYEVGDEEESFEYSTQRIGDLSRYMTNRAQVRNREAHNALKNDLIEHIWKKFSTEE</sequence>
<evidence type="ECO:0008006" key="3">
    <source>
        <dbReference type="Google" id="ProtNLM"/>
    </source>
</evidence>
<protein>
    <recommendedName>
        <fullName evidence="3">Myb-like domain-containing protein</fullName>
    </recommendedName>
</protein>
<dbReference type="EMBL" id="CAKMRJ010003334">
    <property type="protein sequence ID" value="CAH1430282.1"/>
    <property type="molecule type" value="Genomic_DNA"/>
</dbReference>